<keyword evidence="9" id="KW-1185">Reference proteome</keyword>
<dbReference type="PATRIC" id="fig|1303518.3.peg.2727"/>
<feature type="active site" description="Schiff-base intermediate with acetaldehyde" evidence="7">
    <location>
        <position position="159"/>
    </location>
</feature>
<dbReference type="FunFam" id="3.20.20.70:FF:000044">
    <property type="entry name" value="Deoxyribose-phosphate aldolase"/>
    <property type="match status" value="1"/>
</dbReference>
<organism evidence="8 9">
    <name type="scientific">Chthonomonas calidirosea (strain DSM 23976 / ICMP 18418 / T49)</name>
    <dbReference type="NCBI Taxonomy" id="1303518"/>
    <lineage>
        <taxon>Bacteria</taxon>
        <taxon>Bacillati</taxon>
        <taxon>Armatimonadota</taxon>
        <taxon>Chthonomonadia</taxon>
        <taxon>Chthonomonadales</taxon>
        <taxon>Chthonomonadaceae</taxon>
        <taxon>Chthonomonas</taxon>
    </lineage>
</organism>
<dbReference type="NCBIfam" id="TIGR00126">
    <property type="entry name" value="deoC"/>
    <property type="match status" value="1"/>
</dbReference>
<keyword evidence="4 7" id="KW-0704">Schiff base</keyword>
<dbReference type="PIRSF" id="PIRSF001357">
    <property type="entry name" value="DeoC"/>
    <property type="match status" value="1"/>
</dbReference>
<dbReference type="Proteomes" id="UP000014227">
    <property type="component" value="Chromosome I"/>
</dbReference>
<dbReference type="InterPro" id="IPR013785">
    <property type="entry name" value="Aldolase_TIM"/>
</dbReference>
<evidence type="ECO:0000256" key="5">
    <source>
        <dbReference type="ARBA" id="ARBA00048791"/>
    </source>
</evidence>
<dbReference type="EMBL" id="HF951689">
    <property type="protein sequence ID" value="CCW36417.1"/>
    <property type="molecule type" value="Genomic_DNA"/>
</dbReference>
<dbReference type="eggNOG" id="COG0274">
    <property type="taxonomic scope" value="Bacteria"/>
</dbReference>
<evidence type="ECO:0000256" key="4">
    <source>
        <dbReference type="ARBA" id="ARBA00023270"/>
    </source>
</evidence>
<dbReference type="GO" id="GO:0009264">
    <property type="term" value="P:deoxyribonucleotide catabolic process"/>
    <property type="evidence" value="ECO:0007669"/>
    <property type="project" value="UniProtKB-UniRule"/>
</dbReference>
<keyword evidence="2 7" id="KW-0963">Cytoplasm</keyword>
<keyword evidence="3 7" id="KW-0456">Lyase</keyword>
<evidence type="ECO:0000256" key="6">
    <source>
        <dbReference type="ARBA" id="ARBA00056337"/>
    </source>
</evidence>
<name>S0F032_CHTCT</name>
<dbReference type="SMART" id="SM01133">
    <property type="entry name" value="DeoC"/>
    <property type="match status" value="1"/>
</dbReference>
<dbReference type="InterPro" id="IPR028581">
    <property type="entry name" value="DeoC_typeI"/>
</dbReference>
<dbReference type="OrthoDB" id="9778711at2"/>
<evidence type="ECO:0000313" key="8">
    <source>
        <dbReference type="EMBL" id="CCW36417.1"/>
    </source>
</evidence>
<sequence>MAICSPQALAKCIDHTLLRPEASADDIRRLCAEARAYGFASVCVQPVRVALAVQELENTGIAVGTVIGFPHGASGTAVKVYEVERAQEKGASEFDMVIDLGAVQDGDWQLVATEVQQVAKRVHATGGVLKVILECALLNADQKRHAAEVALEGGADYLKTSTGFASGGATIEDVRLLRQVAGERCKVKAAGGIRTWRAALAMLEAGADRIGCSASVMIMEEALQAFDQTAL</sequence>
<dbReference type="UniPathway" id="UPA00002">
    <property type="reaction ID" value="UER00468"/>
</dbReference>
<dbReference type="GO" id="GO:0004139">
    <property type="term" value="F:deoxyribose-phosphate aldolase activity"/>
    <property type="evidence" value="ECO:0007669"/>
    <property type="project" value="UniProtKB-UniRule"/>
</dbReference>
<dbReference type="InterPro" id="IPR011343">
    <property type="entry name" value="DeoC"/>
</dbReference>
<dbReference type="GO" id="GO:0006018">
    <property type="term" value="P:2-deoxyribose 1-phosphate catabolic process"/>
    <property type="evidence" value="ECO:0007669"/>
    <property type="project" value="UniProtKB-UniRule"/>
</dbReference>
<dbReference type="PANTHER" id="PTHR10889:SF1">
    <property type="entry name" value="DEOXYRIBOSE-PHOSPHATE ALDOLASE"/>
    <property type="match status" value="1"/>
</dbReference>
<protein>
    <recommendedName>
        <fullName evidence="7">Deoxyribose-phosphate aldolase</fullName>
        <shortName evidence="7">DERA</shortName>
        <ecNumber evidence="7">4.1.2.4</ecNumber>
    </recommendedName>
    <alternativeName>
        <fullName evidence="7">2-deoxy-D-ribose 5-phosphate aldolase</fullName>
    </alternativeName>
    <alternativeName>
        <fullName evidence="7">Phosphodeoxyriboaldolase</fullName>
        <shortName evidence="7">Deoxyriboaldolase</shortName>
    </alternativeName>
</protein>
<comment type="catalytic activity">
    <reaction evidence="5 7">
        <text>2-deoxy-D-ribose 5-phosphate = D-glyceraldehyde 3-phosphate + acetaldehyde</text>
        <dbReference type="Rhea" id="RHEA:12821"/>
        <dbReference type="ChEBI" id="CHEBI:15343"/>
        <dbReference type="ChEBI" id="CHEBI:59776"/>
        <dbReference type="ChEBI" id="CHEBI:62877"/>
        <dbReference type="EC" id="4.1.2.4"/>
    </reaction>
</comment>
<feature type="active site" description="Proton donor/acceptor" evidence="7">
    <location>
        <position position="188"/>
    </location>
</feature>
<evidence type="ECO:0000313" key="9">
    <source>
        <dbReference type="Proteomes" id="UP000014227"/>
    </source>
</evidence>
<dbReference type="GO" id="GO:0005737">
    <property type="term" value="C:cytoplasm"/>
    <property type="evidence" value="ECO:0007669"/>
    <property type="project" value="UniProtKB-SubCell"/>
</dbReference>
<dbReference type="CDD" id="cd00959">
    <property type="entry name" value="DeoC"/>
    <property type="match status" value="1"/>
</dbReference>
<gene>
    <name evidence="7" type="primary">deoC</name>
    <name evidence="8" type="ORF">CCALI_02624</name>
</gene>
<comment type="subcellular location">
    <subcellularLocation>
        <location evidence="7">Cytoplasm</location>
    </subcellularLocation>
</comment>
<dbReference type="FunCoup" id="S0F032">
    <property type="interactions" value="267"/>
</dbReference>
<dbReference type="STRING" id="454171.CP488_01467"/>
<dbReference type="PANTHER" id="PTHR10889">
    <property type="entry name" value="DEOXYRIBOSE-PHOSPHATE ALDOLASE"/>
    <property type="match status" value="1"/>
</dbReference>
<dbReference type="Gene3D" id="3.20.20.70">
    <property type="entry name" value="Aldolase class I"/>
    <property type="match status" value="1"/>
</dbReference>
<dbReference type="KEGG" id="ccz:CCALI_02624"/>
<dbReference type="HOGENOM" id="CLU_053595_0_2_0"/>
<dbReference type="InParanoid" id="S0F032"/>
<dbReference type="SUPFAM" id="SSF51569">
    <property type="entry name" value="Aldolase"/>
    <property type="match status" value="1"/>
</dbReference>
<feature type="active site" description="Proton donor/acceptor" evidence="7">
    <location>
        <position position="95"/>
    </location>
</feature>
<dbReference type="RefSeq" id="WP_016483926.1">
    <property type="nucleotide sequence ID" value="NC_021487.1"/>
</dbReference>
<accession>S0F032</accession>
<reference evidence="9" key="1">
    <citation type="submission" date="2013-03" db="EMBL/GenBank/DDBJ databases">
        <title>Genome sequence of Chthonomonas calidirosea, the first sequenced genome from the Armatimonadetes phylum (formally candidate division OP10).</title>
        <authorList>
            <person name="Lee K.C.Y."/>
            <person name="Morgan X.C."/>
            <person name="Dunfield P.F."/>
            <person name="Tamas I."/>
            <person name="Houghton K.M."/>
            <person name="Vyssotski M."/>
            <person name="Ryan J.L.J."/>
            <person name="Lagutin K."/>
            <person name="McDonald I.R."/>
            <person name="Stott M.B."/>
        </authorList>
    </citation>
    <scope>NUCLEOTIDE SEQUENCE [LARGE SCALE GENOMIC DNA]</scope>
    <source>
        <strain evidence="9">DSM 23976 / ICMP 18418 / T49</strain>
    </source>
</reference>
<evidence type="ECO:0000256" key="3">
    <source>
        <dbReference type="ARBA" id="ARBA00023239"/>
    </source>
</evidence>
<evidence type="ECO:0000256" key="2">
    <source>
        <dbReference type="ARBA" id="ARBA00022490"/>
    </source>
</evidence>
<dbReference type="InterPro" id="IPR002915">
    <property type="entry name" value="DeoC/FbaB/LacD_aldolase"/>
</dbReference>
<evidence type="ECO:0000256" key="7">
    <source>
        <dbReference type="HAMAP-Rule" id="MF_00114"/>
    </source>
</evidence>
<dbReference type="Pfam" id="PF01791">
    <property type="entry name" value="DeoC"/>
    <property type="match status" value="1"/>
</dbReference>
<comment type="function">
    <text evidence="6 7">Catalyzes a reversible aldol reaction between acetaldehyde and D-glyceraldehyde 3-phosphate to generate 2-deoxy-D-ribose 5-phosphate.</text>
</comment>
<dbReference type="EC" id="4.1.2.4" evidence="7"/>
<comment type="similarity">
    <text evidence="1 7">Belongs to the DeoC/FbaB aldolase family. DeoC type 1 subfamily.</text>
</comment>
<proteinExistence type="inferred from homology"/>
<dbReference type="HAMAP" id="MF_00114">
    <property type="entry name" value="DeoC_type1"/>
    <property type="match status" value="1"/>
</dbReference>
<evidence type="ECO:0000256" key="1">
    <source>
        <dbReference type="ARBA" id="ARBA00010936"/>
    </source>
</evidence>
<comment type="pathway">
    <text evidence="7">Carbohydrate degradation; 2-deoxy-D-ribose 1-phosphate degradation; D-glyceraldehyde 3-phosphate and acetaldehyde from 2-deoxy-alpha-D-ribose 1-phosphate: step 2/2.</text>
</comment>
<dbReference type="GO" id="GO:0016052">
    <property type="term" value="P:carbohydrate catabolic process"/>
    <property type="evidence" value="ECO:0007669"/>
    <property type="project" value="TreeGrafter"/>
</dbReference>
<dbReference type="AlphaFoldDB" id="S0F032"/>